<protein>
    <submittedName>
        <fullName evidence="2">Uncharacterized protein</fullName>
    </submittedName>
</protein>
<feature type="compositionally biased region" description="Basic and acidic residues" evidence="1">
    <location>
        <begin position="47"/>
        <end position="60"/>
    </location>
</feature>
<dbReference type="EMBL" id="KZ451939">
    <property type="protein sequence ID" value="PKA60341.1"/>
    <property type="molecule type" value="Genomic_DNA"/>
</dbReference>
<keyword evidence="3" id="KW-1185">Reference proteome</keyword>
<gene>
    <name evidence="2" type="ORF">AXF42_Ash008400</name>
</gene>
<reference evidence="2 3" key="1">
    <citation type="journal article" date="2017" name="Nature">
        <title>The Apostasia genome and the evolution of orchids.</title>
        <authorList>
            <person name="Zhang G.Q."/>
            <person name="Liu K.W."/>
            <person name="Li Z."/>
            <person name="Lohaus R."/>
            <person name="Hsiao Y.Y."/>
            <person name="Niu S.C."/>
            <person name="Wang J.Y."/>
            <person name="Lin Y.C."/>
            <person name="Xu Q."/>
            <person name="Chen L.J."/>
            <person name="Yoshida K."/>
            <person name="Fujiwara S."/>
            <person name="Wang Z.W."/>
            <person name="Zhang Y.Q."/>
            <person name="Mitsuda N."/>
            <person name="Wang M."/>
            <person name="Liu G.H."/>
            <person name="Pecoraro L."/>
            <person name="Huang H.X."/>
            <person name="Xiao X.J."/>
            <person name="Lin M."/>
            <person name="Wu X.Y."/>
            <person name="Wu W.L."/>
            <person name="Chen Y.Y."/>
            <person name="Chang S.B."/>
            <person name="Sakamoto S."/>
            <person name="Ohme-Takagi M."/>
            <person name="Yagi M."/>
            <person name="Zeng S.J."/>
            <person name="Shen C.Y."/>
            <person name="Yeh C.M."/>
            <person name="Luo Y.B."/>
            <person name="Tsai W.C."/>
            <person name="Van de Peer Y."/>
            <person name="Liu Z.J."/>
        </authorList>
    </citation>
    <scope>NUCLEOTIDE SEQUENCE [LARGE SCALE GENOMIC DNA]</scope>
    <source>
        <strain evidence="3">cv. Shenzhen</strain>
        <tissue evidence="2">Stem</tissue>
    </source>
</reference>
<evidence type="ECO:0000256" key="1">
    <source>
        <dbReference type="SAM" id="MobiDB-lite"/>
    </source>
</evidence>
<accession>A0A2I0AXR7</accession>
<dbReference type="AlphaFoldDB" id="A0A2I0AXR7"/>
<dbReference type="Proteomes" id="UP000236161">
    <property type="component" value="Unassembled WGS sequence"/>
</dbReference>
<sequence length="60" mass="6914">MGRSLQTKAYHFKLWHWILAVKHKARYLVITTPSRKGWETNMGTENKSLRSKGETRGLGG</sequence>
<feature type="region of interest" description="Disordered" evidence="1">
    <location>
        <begin position="39"/>
        <end position="60"/>
    </location>
</feature>
<proteinExistence type="predicted"/>
<name>A0A2I0AXR7_9ASPA</name>
<evidence type="ECO:0000313" key="2">
    <source>
        <dbReference type="EMBL" id="PKA60341.1"/>
    </source>
</evidence>
<organism evidence="2 3">
    <name type="scientific">Apostasia shenzhenica</name>
    <dbReference type="NCBI Taxonomy" id="1088818"/>
    <lineage>
        <taxon>Eukaryota</taxon>
        <taxon>Viridiplantae</taxon>
        <taxon>Streptophyta</taxon>
        <taxon>Embryophyta</taxon>
        <taxon>Tracheophyta</taxon>
        <taxon>Spermatophyta</taxon>
        <taxon>Magnoliopsida</taxon>
        <taxon>Liliopsida</taxon>
        <taxon>Asparagales</taxon>
        <taxon>Orchidaceae</taxon>
        <taxon>Apostasioideae</taxon>
        <taxon>Apostasia</taxon>
    </lineage>
</organism>
<evidence type="ECO:0000313" key="3">
    <source>
        <dbReference type="Proteomes" id="UP000236161"/>
    </source>
</evidence>